<dbReference type="Proteomes" id="UP000033661">
    <property type="component" value="Unassembled WGS sequence"/>
</dbReference>
<reference evidence="3 4" key="1">
    <citation type="submission" date="2015-02" db="EMBL/GenBank/DDBJ databases">
        <title>Genome Sequencing of Rickettsiales.</title>
        <authorList>
            <person name="Daugherty S.C."/>
            <person name="Su Q."/>
            <person name="Abolude K."/>
            <person name="Beier-Sexton M."/>
            <person name="Carlyon J.A."/>
            <person name="Carter R."/>
            <person name="Day N.P."/>
            <person name="Dumler S.J."/>
            <person name="Dyachenko V."/>
            <person name="Godinez A."/>
            <person name="Kurtti T.J."/>
            <person name="Lichay M."/>
            <person name="Mullins K.E."/>
            <person name="Ott S."/>
            <person name="Pappas-Brown V."/>
            <person name="Paris D.H."/>
            <person name="Patel P."/>
            <person name="Richards A.L."/>
            <person name="Sadzewicz L."/>
            <person name="Sears K."/>
            <person name="Seidman D."/>
            <person name="Sengamalay N."/>
            <person name="Stenos J."/>
            <person name="Tallon L.J."/>
            <person name="Vincent G."/>
            <person name="Fraser C.M."/>
            <person name="Munderloh U."/>
            <person name="Dunning-Hotopp J.C."/>
        </authorList>
    </citation>
    <scope>NUCLEOTIDE SEQUENCE [LARGE SCALE GENOMIC DNA]</scope>
    <source>
        <strain evidence="3 4">RML An4</strain>
    </source>
</reference>
<proteinExistence type="predicted"/>
<keyword evidence="2" id="KW-0472">Membrane</keyword>
<evidence type="ECO:0008006" key="5">
    <source>
        <dbReference type="Google" id="ProtNLM"/>
    </source>
</evidence>
<evidence type="ECO:0000256" key="1">
    <source>
        <dbReference type="SAM" id="Coils"/>
    </source>
</evidence>
<comment type="caution">
    <text evidence="3">The sequence shown here is derived from an EMBL/GenBank/DDBJ whole genome shotgun (WGS) entry which is preliminary data.</text>
</comment>
<evidence type="ECO:0000313" key="3">
    <source>
        <dbReference type="EMBL" id="KJV89608.1"/>
    </source>
</evidence>
<keyword evidence="1" id="KW-0175">Coiled coil</keyword>
<dbReference type="EMBL" id="LAOI01000001">
    <property type="protein sequence ID" value="KJV89608.1"/>
    <property type="molecule type" value="Genomic_DNA"/>
</dbReference>
<organism evidence="3 4">
    <name type="scientific">Rickettsia bellii str. RML An4</name>
    <dbReference type="NCBI Taxonomy" id="1359193"/>
    <lineage>
        <taxon>Bacteria</taxon>
        <taxon>Pseudomonadati</taxon>
        <taxon>Pseudomonadota</taxon>
        <taxon>Alphaproteobacteria</taxon>
        <taxon>Rickettsiales</taxon>
        <taxon>Rickettsiaceae</taxon>
        <taxon>Rickettsieae</taxon>
        <taxon>Rickettsia</taxon>
        <taxon>belli group</taxon>
    </lineage>
</organism>
<gene>
    <name evidence="3" type="ORF">RBEAN4_0587</name>
</gene>
<dbReference type="PATRIC" id="fig|1359193.3.peg.571"/>
<name>A0A0F3QAP8_RICBE</name>
<keyword evidence="2" id="KW-1133">Transmembrane helix</keyword>
<feature type="coiled-coil region" evidence="1">
    <location>
        <begin position="36"/>
        <end position="63"/>
    </location>
</feature>
<keyword evidence="2" id="KW-0812">Transmembrane</keyword>
<evidence type="ECO:0000313" key="4">
    <source>
        <dbReference type="Proteomes" id="UP000033661"/>
    </source>
</evidence>
<protein>
    <recommendedName>
        <fullName evidence="5">RPE2 domain protein</fullName>
    </recommendedName>
</protein>
<evidence type="ECO:0000256" key="2">
    <source>
        <dbReference type="SAM" id="Phobius"/>
    </source>
</evidence>
<accession>A0A0F3QAP8</accession>
<keyword evidence="4" id="KW-1185">Reference proteome</keyword>
<feature type="transmembrane region" description="Helical" evidence="2">
    <location>
        <begin position="12"/>
        <end position="29"/>
    </location>
</feature>
<dbReference type="AlphaFoldDB" id="A0A0F3QAP8"/>
<sequence length="224" mass="26444">MQKFNSLFKSRNIFLIAIVIFTLSSFTLYNNRSDILKLFKSENKNLSQTLETSEEDKSNIKETKEEAPLLSTKTFFNYIDSLKFPEAPTAASEQKPELQPKIYSPDYIHYLLNANLLTYNFLQDQEYSKELTVLKSLPLPQDIKNILANLEEYNNNYLISKSQRVEVIFPLNHKWLEKFVKIEKKPSNITIKEEDKSLILEKLKYLINFLYSEKFMQEFINKDV</sequence>
<dbReference type="RefSeq" id="WP_011477395.1">
    <property type="nucleotide sequence ID" value="NZ_LAOI01000001.1"/>
</dbReference>